<feature type="transmembrane region" description="Helical" evidence="1">
    <location>
        <begin position="12"/>
        <end position="29"/>
    </location>
</feature>
<proteinExistence type="predicted"/>
<keyword evidence="1" id="KW-1133">Transmembrane helix</keyword>
<keyword evidence="1" id="KW-0472">Membrane</keyword>
<reference evidence="2" key="1">
    <citation type="submission" date="2019-08" db="EMBL/GenBank/DDBJ databases">
        <authorList>
            <person name="Kucharzyk K."/>
            <person name="Murdoch R.W."/>
            <person name="Higgins S."/>
            <person name="Loffler F."/>
        </authorList>
    </citation>
    <scope>NUCLEOTIDE SEQUENCE</scope>
</reference>
<accession>A0A644Z9P0</accession>
<dbReference type="EMBL" id="VSSQ01007929">
    <property type="protein sequence ID" value="MPM37399.1"/>
    <property type="molecule type" value="Genomic_DNA"/>
</dbReference>
<evidence type="ECO:0000313" key="2">
    <source>
        <dbReference type="EMBL" id="MPM37399.1"/>
    </source>
</evidence>
<protein>
    <submittedName>
        <fullName evidence="2">Uncharacterized protein</fullName>
    </submittedName>
</protein>
<gene>
    <name evidence="2" type="ORF">SDC9_84013</name>
</gene>
<sequence length="76" mass="8328">MAFGAEIQCSSIGQQVGVIFVIRCVYGIAELFRCREFSARKLVNPVDVAAGYIFLSVAAVINHIVGVADEDQFRFT</sequence>
<comment type="caution">
    <text evidence="2">The sequence shown here is derived from an EMBL/GenBank/DDBJ whole genome shotgun (WGS) entry which is preliminary data.</text>
</comment>
<organism evidence="2">
    <name type="scientific">bioreactor metagenome</name>
    <dbReference type="NCBI Taxonomy" id="1076179"/>
    <lineage>
        <taxon>unclassified sequences</taxon>
        <taxon>metagenomes</taxon>
        <taxon>ecological metagenomes</taxon>
    </lineage>
</organism>
<keyword evidence="1" id="KW-0812">Transmembrane</keyword>
<name>A0A644Z9P0_9ZZZZ</name>
<feature type="transmembrane region" description="Helical" evidence="1">
    <location>
        <begin position="49"/>
        <end position="68"/>
    </location>
</feature>
<evidence type="ECO:0000256" key="1">
    <source>
        <dbReference type="SAM" id="Phobius"/>
    </source>
</evidence>
<dbReference type="AlphaFoldDB" id="A0A644Z9P0"/>